<protein>
    <submittedName>
        <fullName evidence="1">Uncharacterized protein</fullName>
    </submittedName>
</protein>
<name>A0A8S5QRN0_9CAUD</name>
<sequence>MPYEQAPTMYFWRMKPKFYTRRWFVWGCPNGTIR</sequence>
<organism evidence="1">
    <name type="scientific">Siphoviridae sp. ctE6L85</name>
    <dbReference type="NCBI Taxonomy" id="2826202"/>
    <lineage>
        <taxon>Viruses</taxon>
        <taxon>Duplodnaviria</taxon>
        <taxon>Heunggongvirae</taxon>
        <taxon>Uroviricota</taxon>
        <taxon>Caudoviricetes</taxon>
    </lineage>
</organism>
<accession>A0A8S5QRN0</accession>
<proteinExistence type="predicted"/>
<reference evidence="1" key="1">
    <citation type="journal article" date="2021" name="Proc. Natl. Acad. Sci. U.S.A.">
        <title>A Catalog of Tens of Thousands of Viruses from Human Metagenomes Reveals Hidden Associations with Chronic Diseases.</title>
        <authorList>
            <person name="Tisza M.J."/>
            <person name="Buck C.B."/>
        </authorList>
    </citation>
    <scope>NUCLEOTIDE SEQUENCE</scope>
    <source>
        <strain evidence="1">CtE6L85</strain>
    </source>
</reference>
<evidence type="ECO:0000313" key="1">
    <source>
        <dbReference type="EMBL" id="DAE21389.1"/>
    </source>
</evidence>
<dbReference type="EMBL" id="BK015711">
    <property type="protein sequence ID" value="DAE21389.1"/>
    <property type="molecule type" value="Genomic_DNA"/>
</dbReference>